<protein>
    <submittedName>
        <fullName evidence="2">Uncharacterized protein</fullName>
    </submittedName>
</protein>
<name>A0AAW1VVJ7_RUBAR</name>
<accession>A0AAW1VVJ7</accession>
<dbReference type="EMBL" id="JBEDUW010000007">
    <property type="protein sequence ID" value="KAK9911780.1"/>
    <property type="molecule type" value="Genomic_DNA"/>
</dbReference>
<keyword evidence="3" id="KW-1185">Reference proteome</keyword>
<dbReference type="Proteomes" id="UP001457282">
    <property type="component" value="Unassembled WGS sequence"/>
</dbReference>
<evidence type="ECO:0000313" key="2">
    <source>
        <dbReference type="EMBL" id="KAK9911780.1"/>
    </source>
</evidence>
<reference evidence="2 3" key="1">
    <citation type="journal article" date="2023" name="G3 (Bethesda)">
        <title>A chromosome-length genome assembly and annotation of blackberry (Rubus argutus, cv. 'Hillquist').</title>
        <authorList>
            <person name="Bruna T."/>
            <person name="Aryal R."/>
            <person name="Dudchenko O."/>
            <person name="Sargent D.J."/>
            <person name="Mead D."/>
            <person name="Buti M."/>
            <person name="Cavallini A."/>
            <person name="Hytonen T."/>
            <person name="Andres J."/>
            <person name="Pham M."/>
            <person name="Weisz D."/>
            <person name="Mascagni F."/>
            <person name="Usai G."/>
            <person name="Natali L."/>
            <person name="Bassil N."/>
            <person name="Fernandez G.E."/>
            <person name="Lomsadze A."/>
            <person name="Armour M."/>
            <person name="Olukolu B."/>
            <person name="Poorten T."/>
            <person name="Britton C."/>
            <person name="Davik J."/>
            <person name="Ashrafi H."/>
            <person name="Aiden E.L."/>
            <person name="Borodovsky M."/>
            <person name="Worthington M."/>
        </authorList>
    </citation>
    <scope>NUCLEOTIDE SEQUENCE [LARGE SCALE GENOMIC DNA]</scope>
    <source>
        <strain evidence="2">PI 553951</strain>
    </source>
</reference>
<proteinExistence type="predicted"/>
<dbReference type="AlphaFoldDB" id="A0AAW1VVJ7"/>
<evidence type="ECO:0000313" key="3">
    <source>
        <dbReference type="Proteomes" id="UP001457282"/>
    </source>
</evidence>
<organism evidence="2 3">
    <name type="scientific">Rubus argutus</name>
    <name type="common">Southern blackberry</name>
    <dbReference type="NCBI Taxonomy" id="59490"/>
    <lineage>
        <taxon>Eukaryota</taxon>
        <taxon>Viridiplantae</taxon>
        <taxon>Streptophyta</taxon>
        <taxon>Embryophyta</taxon>
        <taxon>Tracheophyta</taxon>
        <taxon>Spermatophyta</taxon>
        <taxon>Magnoliopsida</taxon>
        <taxon>eudicotyledons</taxon>
        <taxon>Gunneridae</taxon>
        <taxon>Pentapetalae</taxon>
        <taxon>rosids</taxon>
        <taxon>fabids</taxon>
        <taxon>Rosales</taxon>
        <taxon>Rosaceae</taxon>
        <taxon>Rosoideae</taxon>
        <taxon>Rosoideae incertae sedis</taxon>
        <taxon>Rubus</taxon>
    </lineage>
</organism>
<evidence type="ECO:0000256" key="1">
    <source>
        <dbReference type="SAM" id="MobiDB-lite"/>
    </source>
</evidence>
<gene>
    <name evidence="2" type="ORF">M0R45_035670</name>
</gene>
<feature type="region of interest" description="Disordered" evidence="1">
    <location>
        <begin position="53"/>
        <end position="84"/>
    </location>
</feature>
<comment type="caution">
    <text evidence="2">The sequence shown here is derived from an EMBL/GenBank/DDBJ whole genome shotgun (WGS) entry which is preliminary data.</text>
</comment>
<sequence length="84" mass="8877">MGSIGGGIEGCTGTDWCVVLDWAQRRDGSPTAMVVTGSQTRRGTRARGRLEWVDAGDGNGAGTAEARQVASAASNGVERRRRLW</sequence>